<evidence type="ECO:0000313" key="3">
    <source>
        <dbReference type="Proteomes" id="UP000321595"/>
    </source>
</evidence>
<dbReference type="InterPro" id="IPR002931">
    <property type="entry name" value="Transglutaminase-like"/>
</dbReference>
<dbReference type="KEGG" id="bbae:FRD01_05695"/>
<sequence>MNESPPLERLLDPAQCLEPTEFIDSDSASVEALAQRVQGEGPPIQKAIRLFEHVRDEIQYEFRAKLTNDEYRASRVLADEKGFCVQKAVLLCALLRAARIPSALVLCDLKDYTLPTRIVQAMGTDTMFHHGLNAIHLNGRWLLADASLSPDVVERKRYRRVDFNGEDDALFPKTTLAGAAHAEVIRFHGMYVDLPFSQMMGAFMAAYAQADLAALAELGYRF</sequence>
<dbReference type="SUPFAM" id="SSF54001">
    <property type="entry name" value="Cysteine proteinases"/>
    <property type="match status" value="1"/>
</dbReference>
<reference evidence="2 3" key="1">
    <citation type="submission" date="2019-08" db="EMBL/GenBank/DDBJ databases">
        <authorList>
            <person name="Liang Q."/>
        </authorList>
    </citation>
    <scope>NUCLEOTIDE SEQUENCE [LARGE SCALE GENOMIC DNA]</scope>
    <source>
        <strain evidence="2 3">V1718</strain>
    </source>
</reference>
<dbReference type="Pfam" id="PF01841">
    <property type="entry name" value="Transglut_core"/>
    <property type="match status" value="1"/>
</dbReference>
<evidence type="ECO:0000313" key="2">
    <source>
        <dbReference type="EMBL" id="QED26742.1"/>
    </source>
</evidence>
<organism evidence="2 3">
    <name type="scientific">Microvenator marinus</name>
    <dbReference type="NCBI Taxonomy" id="2600177"/>
    <lineage>
        <taxon>Bacteria</taxon>
        <taxon>Deltaproteobacteria</taxon>
        <taxon>Bradymonadales</taxon>
        <taxon>Microvenatoraceae</taxon>
        <taxon>Microvenator</taxon>
    </lineage>
</organism>
<feature type="domain" description="Transglutaminase-like" evidence="1">
    <location>
        <begin position="32"/>
        <end position="146"/>
    </location>
</feature>
<dbReference type="Proteomes" id="UP000321595">
    <property type="component" value="Chromosome"/>
</dbReference>
<name>A0A5B8XLL7_9DELT</name>
<dbReference type="OrthoDB" id="4697328at2"/>
<dbReference type="PANTHER" id="PTHR33490">
    <property type="entry name" value="BLR5614 PROTEIN-RELATED"/>
    <property type="match status" value="1"/>
</dbReference>
<dbReference type="EMBL" id="CP042467">
    <property type="protein sequence ID" value="QED26742.1"/>
    <property type="molecule type" value="Genomic_DNA"/>
</dbReference>
<dbReference type="Gene3D" id="3.10.620.30">
    <property type="match status" value="1"/>
</dbReference>
<proteinExistence type="predicted"/>
<dbReference type="InterPro" id="IPR038765">
    <property type="entry name" value="Papain-like_cys_pep_sf"/>
</dbReference>
<keyword evidence="3" id="KW-1185">Reference proteome</keyword>
<gene>
    <name evidence="2" type="ORF">FRD01_05695</name>
</gene>
<dbReference type="RefSeq" id="WP_146958428.1">
    <property type="nucleotide sequence ID" value="NZ_CP042467.1"/>
</dbReference>
<accession>A0A5B8XLL7</accession>
<evidence type="ECO:0000259" key="1">
    <source>
        <dbReference type="Pfam" id="PF01841"/>
    </source>
</evidence>
<dbReference type="PANTHER" id="PTHR33490:SF3">
    <property type="entry name" value="CONSERVED INTEGRAL MEMBRANE PROTEIN"/>
    <property type="match status" value="1"/>
</dbReference>
<protein>
    <submittedName>
        <fullName evidence="2">Transglutaminase domain-containing protein</fullName>
    </submittedName>
</protein>
<dbReference type="AlphaFoldDB" id="A0A5B8XLL7"/>